<evidence type="ECO:0008006" key="4">
    <source>
        <dbReference type="Google" id="ProtNLM"/>
    </source>
</evidence>
<dbReference type="EMBL" id="JBHUEA010000043">
    <property type="protein sequence ID" value="MFD1723060.1"/>
    <property type="molecule type" value="Genomic_DNA"/>
</dbReference>
<organism evidence="2 3">
    <name type="scientific">Amnibacterium endophyticum</name>
    <dbReference type="NCBI Taxonomy" id="2109337"/>
    <lineage>
        <taxon>Bacteria</taxon>
        <taxon>Bacillati</taxon>
        <taxon>Actinomycetota</taxon>
        <taxon>Actinomycetes</taxon>
        <taxon>Micrococcales</taxon>
        <taxon>Microbacteriaceae</taxon>
        <taxon>Amnibacterium</taxon>
    </lineage>
</organism>
<keyword evidence="3" id="KW-1185">Reference proteome</keyword>
<feature type="transmembrane region" description="Helical" evidence="1">
    <location>
        <begin position="108"/>
        <end position="132"/>
    </location>
</feature>
<keyword evidence="1" id="KW-0472">Membrane</keyword>
<accession>A0ABW4LHY3</accession>
<feature type="non-terminal residue" evidence="2">
    <location>
        <position position="133"/>
    </location>
</feature>
<sequence>MVGTGVGDKIPLPAVVVALLVLLTVVYPVFDPLTVTVRVLLSWLLVGVNLLAVAPLIATPAALHWYASVTGEGPHVPGVAVSVDPTLAVPEIVGTGVGVSVPLVTTPLALLVLLTVVYPVFDPLTVTVRVLLS</sequence>
<evidence type="ECO:0000313" key="2">
    <source>
        <dbReference type="EMBL" id="MFD1723060.1"/>
    </source>
</evidence>
<dbReference type="Proteomes" id="UP001597347">
    <property type="component" value="Unassembled WGS sequence"/>
</dbReference>
<keyword evidence="1" id="KW-1133">Transmembrane helix</keyword>
<comment type="caution">
    <text evidence="2">The sequence shown here is derived from an EMBL/GenBank/DDBJ whole genome shotgun (WGS) entry which is preliminary data.</text>
</comment>
<evidence type="ECO:0000256" key="1">
    <source>
        <dbReference type="SAM" id="Phobius"/>
    </source>
</evidence>
<name>A0ABW4LHY3_9MICO</name>
<evidence type="ECO:0000313" key="3">
    <source>
        <dbReference type="Proteomes" id="UP001597347"/>
    </source>
</evidence>
<dbReference type="RefSeq" id="WP_377936710.1">
    <property type="nucleotide sequence ID" value="NZ_JBHUEA010000043.1"/>
</dbReference>
<proteinExistence type="predicted"/>
<protein>
    <recommendedName>
        <fullName evidence="4">YggT family protein</fullName>
    </recommendedName>
</protein>
<feature type="transmembrane region" description="Helical" evidence="1">
    <location>
        <begin position="42"/>
        <end position="67"/>
    </location>
</feature>
<keyword evidence="1" id="KW-0812">Transmembrane</keyword>
<gene>
    <name evidence="2" type="ORF">ACFSBI_16030</name>
</gene>
<reference evidence="3" key="1">
    <citation type="journal article" date="2019" name="Int. J. Syst. Evol. Microbiol.">
        <title>The Global Catalogue of Microorganisms (GCM) 10K type strain sequencing project: providing services to taxonomists for standard genome sequencing and annotation.</title>
        <authorList>
            <consortium name="The Broad Institute Genomics Platform"/>
            <consortium name="The Broad Institute Genome Sequencing Center for Infectious Disease"/>
            <person name="Wu L."/>
            <person name="Ma J."/>
        </authorList>
    </citation>
    <scope>NUCLEOTIDE SEQUENCE [LARGE SCALE GENOMIC DNA]</scope>
    <source>
        <strain evidence="3">CGMCC 1.12471</strain>
    </source>
</reference>
<feature type="transmembrane region" description="Helical" evidence="1">
    <location>
        <begin position="12"/>
        <end position="30"/>
    </location>
</feature>